<dbReference type="Proteomes" id="UP001209878">
    <property type="component" value="Unassembled WGS sequence"/>
</dbReference>
<dbReference type="EMBL" id="JAODUO010004007">
    <property type="protein sequence ID" value="KAK2145138.1"/>
    <property type="molecule type" value="Genomic_DNA"/>
</dbReference>
<evidence type="ECO:0000313" key="2">
    <source>
        <dbReference type="Proteomes" id="UP001209878"/>
    </source>
</evidence>
<reference evidence="1" key="1">
    <citation type="journal article" date="2023" name="Mol. Biol. Evol.">
        <title>Third-Generation Sequencing Reveals the Adaptive Role of the Epigenome in Three Deep-Sea Polychaetes.</title>
        <authorList>
            <person name="Perez M."/>
            <person name="Aroh O."/>
            <person name="Sun Y."/>
            <person name="Lan Y."/>
            <person name="Juniper S.K."/>
            <person name="Young C.R."/>
            <person name="Angers B."/>
            <person name="Qian P.Y."/>
        </authorList>
    </citation>
    <scope>NUCLEOTIDE SEQUENCE</scope>
    <source>
        <strain evidence="1">R07B-5</strain>
    </source>
</reference>
<proteinExistence type="predicted"/>
<dbReference type="AlphaFoldDB" id="A0AAD9J314"/>
<organism evidence="1 2">
    <name type="scientific">Ridgeia piscesae</name>
    <name type="common">Tubeworm</name>
    <dbReference type="NCBI Taxonomy" id="27915"/>
    <lineage>
        <taxon>Eukaryota</taxon>
        <taxon>Metazoa</taxon>
        <taxon>Spiralia</taxon>
        <taxon>Lophotrochozoa</taxon>
        <taxon>Annelida</taxon>
        <taxon>Polychaeta</taxon>
        <taxon>Sedentaria</taxon>
        <taxon>Canalipalpata</taxon>
        <taxon>Sabellida</taxon>
        <taxon>Siboglinidae</taxon>
        <taxon>Ridgeia</taxon>
    </lineage>
</organism>
<evidence type="ECO:0000313" key="1">
    <source>
        <dbReference type="EMBL" id="KAK2145138.1"/>
    </source>
</evidence>
<protein>
    <submittedName>
        <fullName evidence="1">Uncharacterized protein</fullName>
    </submittedName>
</protein>
<accession>A0AAD9J314</accession>
<keyword evidence="2" id="KW-1185">Reference proteome</keyword>
<gene>
    <name evidence="1" type="ORF">NP493_3982g00003</name>
</gene>
<sequence>MPFQQTVDDYSDTEADLDDMFVQLLLQQYSTTHLPETPGYRDVKALQNSCRKVRPLNSHNSLIGLTTNVPPEVFSSLDELE</sequence>
<name>A0AAD9J314_RIDPI</name>
<comment type="caution">
    <text evidence="1">The sequence shown here is derived from an EMBL/GenBank/DDBJ whole genome shotgun (WGS) entry which is preliminary data.</text>
</comment>